<evidence type="ECO:0000313" key="2">
    <source>
        <dbReference type="EMBL" id="ORY58580.1"/>
    </source>
</evidence>
<dbReference type="OrthoDB" id="10071171at2759"/>
<dbReference type="GeneID" id="63781032"/>
<organism evidence="2 3">
    <name type="scientific">Pseudomassariella vexata</name>
    <dbReference type="NCBI Taxonomy" id="1141098"/>
    <lineage>
        <taxon>Eukaryota</taxon>
        <taxon>Fungi</taxon>
        <taxon>Dikarya</taxon>
        <taxon>Ascomycota</taxon>
        <taxon>Pezizomycotina</taxon>
        <taxon>Sordariomycetes</taxon>
        <taxon>Xylariomycetidae</taxon>
        <taxon>Amphisphaeriales</taxon>
        <taxon>Pseudomassariaceae</taxon>
        <taxon>Pseudomassariella</taxon>
    </lineage>
</organism>
<reference evidence="2 3" key="1">
    <citation type="submission" date="2016-07" db="EMBL/GenBank/DDBJ databases">
        <title>Pervasive Adenine N6-methylation of Active Genes in Fungi.</title>
        <authorList>
            <consortium name="DOE Joint Genome Institute"/>
            <person name="Mondo S.J."/>
            <person name="Dannebaum R.O."/>
            <person name="Kuo R.C."/>
            <person name="Labutti K."/>
            <person name="Haridas S."/>
            <person name="Kuo A."/>
            <person name="Salamov A."/>
            <person name="Ahrendt S.R."/>
            <person name="Lipzen A."/>
            <person name="Sullivan W."/>
            <person name="Andreopoulos W.B."/>
            <person name="Clum A."/>
            <person name="Lindquist E."/>
            <person name="Daum C."/>
            <person name="Ramamoorthy G.K."/>
            <person name="Gryganskyi A."/>
            <person name="Culley D."/>
            <person name="Magnuson J.K."/>
            <person name="James T.Y."/>
            <person name="O'Malley M.A."/>
            <person name="Stajich J.E."/>
            <person name="Spatafora J.W."/>
            <person name="Visel A."/>
            <person name="Grigoriev I.V."/>
        </authorList>
    </citation>
    <scope>NUCLEOTIDE SEQUENCE [LARGE SCALE GENOMIC DNA]</scope>
    <source>
        <strain evidence="2 3">CBS 129021</strain>
    </source>
</reference>
<accession>A0A1Y2DH46</accession>
<dbReference type="RefSeq" id="XP_040711497.1">
    <property type="nucleotide sequence ID" value="XM_040864820.1"/>
</dbReference>
<dbReference type="EMBL" id="MCFJ01000016">
    <property type="protein sequence ID" value="ORY58580.1"/>
    <property type="molecule type" value="Genomic_DNA"/>
</dbReference>
<feature type="region of interest" description="Disordered" evidence="1">
    <location>
        <begin position="192"/>
        <end position="212"/>
    </location>
</feature>
<comment type="caution">
    <text evidence="2">The sequence shown here is derived from an EMBL/GenBank/DDBJ whole genome shotgun (WGS) entry which is preliminary data.</text>
</comment>
<dbReference type="STRING" id="1141098.A0A1Y2DH46"/>
<evidence type="ECO:0000313" key="3">
    <source>
        <dbReference type="Proteomes" id="UP000193689"/>
    </source>
</evidence>
<dbReference type="AlphaFoldDB" id="A0A1Y2DH46"/>
<dbReference type="InParanoid" id="A0A1Y2DH46"/>
<keyword evidence="3" id="KW-1185">Reference proteome</keyword>
<evidence type="ECO:0000256" key="1">
    <source>
        <dbReference type="SAM" id="MobiDB-lite"/>
    </source>
</evidence>
<sequence length="364" mass="41624">MFDWESTNVNKAITNDTWIEELQNLDEETPLALIDQFLEIPRHSERWFSQARVIESICSDATLSALRTRTTKASSELAVWIDDRNTKGQPREYNGPLPLLEWVEKLKLRRFGDDDHIDADVRRIQIPNPTSLTVGVLILSASKYQKPVIRDLLWRHLGGHASFQSHFGGGRFFVLEFHLPFFVWRDTQEARKDTRQKGDGSPLRHSTNLAFLSKPDPSSGYEIKQDFLHEAQFSHVTTGCNNSMWTSCSLSDTYFYDDQEDPENPDLLAYYEDEDETCDMPTMGVFDTEYPVLDPREYHLIGLKTRLGQVADEWDNIVARLKYKIRSHVSTAAAALVPSLVSPLMGFYGLGGSNLICSFNHPCR</sequence>
<dbReference type="Proteomes" id="UP000193689">
    <property type="component" value="Unassembled WGS sequence"/>
</dbReference>
<proteinExistence type="predicted"/>
<name>A0A1Y2DH46_9PEZI</name>
<gene>
    <name evidence="2" type="ORF">BCR38DRAFT_500536</name>
</gene>
<protein>
    <submittedName>
        <fullName evidence="2">Uncharacterized protein</fullName>
    </submittedName>
</protein>